<sequence>MPQSLEVPPLDVGGLQSVCSWTMVWTSHYSEHKPCYLIHGLCKILAWLTSMYDSFYRKLLVQNILLRLISQNSAATCPNHSFKERTPQEFRLLDEIGIRIKLCICPSMRLIVARSLAGKVAGSQLKGLDMEA</sequence>
<protein>
    <submittedName>
        <fullName evidence="1">Uncharacterized protein</fullName>
    </submittedName>
</protein>
<proteinExistence type="predicted"/>
<name>A0ABD1ML19_9FABA</name>
<dbReference type="AlphaFoldDB" id="A0ABD1ML19"/>
<organism evidence="1 2">
    <name type="scientific">Flemingia macrophylla</name>
    <dbReference type="NCBI Taxonomy" id="520843"/>
    <lineage>
        <taxon>Eukaryota</taxon>
        <taxon>Viridiplantae</taxon>
        <taxon>Streptophyta</taxon>
        <taxon>Embryophyta</taxon>
        <taxon>Tracheophyta</taxon>
        <taxon>Spermatophyta</taxon>
        <taxon>Magnoliopsida</taxon>
        <taxon>eudicotyledons</taxon>
        <taxon>Gunneridae</taxon>
        <taxon>Pentapetalae</taxon>
        <taxon>rosids</taxon>
        <taxon>fabids</taxon>
        <taxon>Fabales</taxon>
        <taxon>Fabaceae</taxon>
        <taxon>Papilionoideae</taxon>
        <taxon>50 kb inversion clade</taxon>
        <taxon>NPAAA clade</taxon>
        <taxon>indigoferoid/millettioid clade</taxon>
        <taxon>Phaseoleae</taxon>
        <taxon>Flemingia</taxon>
    </lineage>
</organism>
<keyword evidence="2" id="KW-1185">Reference proteome</keyword>
<reference evidence="1 2" key="1">
    <citation type="submission" date="2024-08" db="EMBL/GenBank/DDBJ databases">
        <title>Insights into the chromosomal genome structure of Flemingia macrophylla.</title>
        <authorList>
            <person name="Ding Y."/>
            <person name="Zhao Y."/>
            <person name="Bi W."/>
            <person name="Wu M."/>
            <person name="Zhao G."/>
            <person name="Gong Y."/>
            <person name="Li W."/>
            <person name="Zhang P."/>
        </authorList>
    </citation>
    <scope>NUCLEOTIDE SEQUENCE [LARGE SCALE GENOMIC DNA]</scope>
    <source>
        <strain evidence="1">DYQJB</strain>
        <tissue evidence="1">Leaf</tissue>
    </source>
</reference>
<evidence type="ECO:0000313" key="1">
    <source>
        <dbReference type="EMBL" id="KAL2336489.1"/>
    </source>
</evidence>
<evidence type="ECO:0000313" key="2">
    <source>
        <dbReference type="Proteomes" id="UP001603857"/>
    </source>
</evidence>
<dbReference type="Proteomes" id="UP001603857">
    <property type="component" value="Unassembled WGS sequence"/>
</dbReference>
<comment type="caution">
    <text evidence="1">The sequence shown here is derived from an EMBL/GenBank/DDBJ whole genome shotgun (WGS) entry which is preliminary data.</text>
</comment>
<accession>A0ABD1ML19</accession>
<gene>
    <name evidence="1" type="ORF">Fmac_010935</name>
</gene>
<dbReference type="EMBL" id="JBGMDY010000004">
    <property type="protein sequence ID" value="KAL2336489.1"/>
    <property type="molecule type" value="Genomic_DNA"/>
</dbReference>